<evidence type="ECO:0000313" key="8">
    <source>
        <dbReference type="EMBL" id="MBK4715448.1"/>
    </source>
</evidence>
<dbReference type="Pfam" id="PF03963">
    <property type="entry name" value="FlgD"/>
    <property type="match status" value="1"/>
</dbReference>
<feature type="domain" description="FlgD Tudor-like" evidence="7">
    <location>
        <begin position="101"/>
        <end position="234"/>
    </location>
</feature>
<comment type="caution">
    <text evidence="8">The sequence shown here is derived from an EMBL/GenBank/DDBJ whole genome shotgun (WGS) entry which is preliminary data.</text>
</comment>
<keyword evidence="8" id="KW-0966">Cell projection</keyword>
<keyword evidence="8" id="KW-0282">Flagellum</keyword>
<evidence type="ECO:0000256" key="1">
    <source>
        <dbReference type="ARBA" id="ARBA00010577"/>
    </source>
</evidence>
<proteinExistence type="inferred from homology"/>
<keyword evidence="8" id="KW-0969">Cilium</keyword>
<dbReference type="Gene3D" id="2.60.40.4070">
    <property type="match status" value="1"/>
</dbReference>
<gene>
    <name evidence="8" type="ORF">JJB97_08900</name>
</gene>
<organism evidence="8 9">
    <name type="scientific">Tenebrionibacter intestinalis</name>
    <dbReference type="NCBI Taxonomy" id="2799638"/>
    <lineage>
        <taxon>Bacteria</taxon>
        <taxon>Pseudomonadati</taxon>
        <taxon>Pseudomonadota</taxon>
        <taxon>Gammaproteobacteria</taxon>
        <taxon>Enterobacterales</taxon>
        <taxon>Enterobacteriaceae</taxon>
        <taxon>Tenebrionibacter/Tenebrionicola group</taxon>
        <taxon>Tenebrionibacter</taxon>
    </lineage>
</organism>
<keyword evidence="9" id="KW-1185">Reference proteome</keyword>
<evidence type="ECO:0000256" key="4">
    <source>
        <dbReference type="ARBA" id="ARBA00024746"/>
    </source>
</evidence>
<sequence>MSISPVMTSASTQGATKTSADTTTRDASSATATSGNSLGNTADELLNNFMTLLITQMQNQDPTNPMDNNQLTSQLAQFQTAAGVQNLNSTVESVGMLVTSMQQMSASDWVGRTVMIEGDPTVSTSKDGNKVFGFSLGSDAQTVTVTLTDSAGHAYTGELKDVKAGVHKFTLDDLKNVQPGPPADDTQFNVTFNAKNADGASPDIVALKSAKVEAVSFTQSGAVLQLGLEGTATLGMVYMVE</sequence>
<evidence type="ECO:0000259" key="7">
    <source>
        <dbReference type="Pfam" id="PF13861"/>
    </source>
</evidence>
<evidence type="ECO:0000256" key="2">
    <source>
        <dbReference type="ARBA" id="ARBA00016013"/>
    </source>
</evidence>
<accession>A0A8K0V1W1</accession>
<dbReference type="AlphaFoldDB" id="A0A8K0V1W1"/>
<reference evidence="8" key="1">
    <citation type="submission" date="2021-01" db="EMBL/GenBank/DDBJ databases">
        <title>Intestinitalea alba gen. nov., sp. nov., a novel genus of the family Enterobacteriaceae, isolated from the gut of the plastic-eating mealworm Tenebrio molitor L.</title>
        <authorList>
            <person name="Yang Y."/>
        </authorList>
    </citation>
    <scope>NUCLEOTIDE SEQUENCE</scope>
    <source>
        <strain evidence="8">BIT-L3</strain>
    </source>
</reference>
<evidence type="ECO:0000313" key="9">
    <source>
        <dbReference type="Proteomes" id="UP000659047"/>
    </source>
</evidence>
<dbReference type="Gene3D" id="2.30.30.910">
    <property type="match status" value="1"/>
</dbReference>
<protein>
    <recommendedName>
        <fullName evidence="2 5">Basal-body rod modification protein FlgD</fullName>
    </recommendedName>
</protein>
<dbReference type="InterPro" id="IPR005648">
    <property type="entry name" value="FlgD"/>
</dbReference>
<comment type="function">
    <text evidence="4 5">Required for flagellar hook formation. May act as a scaffolding protein.</text>
</comment>
<evidence type="ECO:0000256" key="6">
    <source>
        <dbReference type="SAM" id="MobiDB-lite"/>
    </source>
</evidence>
<name>A0A8K0V1W1_9ENTR</name>
<feature type="compositionally biased region" description="Low complexity" evidence="6">
    <location>
        <begin position="15"/>
        <end position="34"/>
    </location>
</feature>
<feature type="region of interest" description="Disordered" evidence="6">
    <location>
        <begin position="1"/>
        <end position="40"/>
    </location>
</feature>
<evidence type="ECO:0000256" key="5">
    <source>
        <dbReference type="RuleBase" id="RU362076"/>
    </source>
</evidence>
<comment type="similarity">
    <text evidence="1 5">Belongs to the FlgD family.</text>
</comment>
<dbReference type="GO" id="GO:0044781">
    <property type="term" value="P:bacterial-type flagellum organization"/>
    <property type="evidence" value="ECO:0007669"/>
    <property type="project" value="UniProtKB-UniRule"/>
</dbReference>
<dbReference type="EMBL" id="JAEPBH010000019">
    <property type="protein sequence ID" value="MBK4715448.1"/>
    <property type="molecule type" value="Genomic_DNA"/>
</dbReference>
<feature type="compositionally biased region" description="Polar residues" evidence="6">
    <location>
        <begin position="1"/>
        <end position="14"/>
    </location>
</feature>
<dbReference type="RefSeq" id="WP_238713675.1">
    <property type="nucleotide sequence ID" value="NZ_JAEPBH010000019.1"/>
</dbReference>
<dbReference type="Proteomes" id="UP000659047">
    <property type="component" value="Unassembled WGS sequence"/>
</dbReference>
<dbReference type="Pfam" id="PF13861">
    <property type="entry name" value="FLgD_tudor"/>
    <property type="match status" value="1"/>
</dbReference>
<dbReference type="InterPro" id="IPR025963">
    <property type="entry name" value="FLgD_Tudor"/>
</dbReference>
<evidence type="ECO:0000256" key="3">
    <source>
        <dbReference type="ARBA" id="ARBA00022795"/>
    </source>
</evidence>
<keyword evidence="3 5" id="KW-1005">Bacterial flagellum biogenesis</keyword>